<evidence type="ECO:0000256" key="1">
    <source>
        <dbReference type="ARBA" id="ARBA00000077"/>
    </source>
</evidence>
<evidence type="ECO:0000259" key="15">
    <source>
        <dbReference type="PROSITE" id="PS51975"/>
    </source>
</evidence>
<evidence type="ECO:0000256" key="12">
    <source>
        <dbReference type="PROSITE-ProRule" id="PRU01319"/>
    </source>
</evidence>
<comment type="cofactor">
    <cofactor evidence="12">
        <name>Mn(2+)</name>
        <dbReference type="ChEBI" id="CHEBI:29035"/>
    </cofactor>
    <cofactor evidence="12">
        <name>Mg(2+)</name>
        <dbReference type="ChEBI" id="CHEBI:18420"/>
    </cofactor>
    <text evidence="12">Manganese or magnesium. Binds 1 divalent metal ion per monomer in the absence of substrate. May bind a second metal ion after substrate binding.</text>
</comment>
<dbReference type="RefSeq" id="WP_207341425.1">
    <property type="nucleotide sequence ID" value="NZ_CP074405.1"/>
</dbReference>
<evidence type="ECO:0000313" key="16">
    <source>
        <dbReference type="EMBL" id="QVI63668.1"/>
    </source>
</evidence>
<evidence type="ECO:0000256" key="8">
    <source>
        <dbReference type="ARBA" id="ARBA00022723"/>
    </source>
</evidence>
<evidence type="ECO:0000256" key="4">
    <source>
        <dbReference type="ARBA" id="ARBA00004496"/>
    </source>
</evidence>
<feature type="compositionally biased region" description="Basic residues" evidence="14">
    <location>
        <begin position="16"/>
        <end position="27"/>
    </location>
</feature>
<feature type="region of interest" description="Disordered" evidence="14">
    <location>
        <begin position="262"/>
        <end position="296"/>
    </location>
</feature>
<dbReference type="Pfam" id="PF01351">
    <property type="entry name" value="RNase_HII"/>
    <property type="match status" value="1"/>
</dbReference>
<name>A0ABX8D8A6_9CELL</name>
<evidence type="ECO:0000256" key="2">
    <source>
        <dbReference type="ARBA" id="ARBA00001946"/>
    </source>
</evidence>
<dbReference type="CDD" id="cd07182">
    <property type="entry name" value="RNase_HII_bacteria_HII_like"/>
    <property type="match status" value="1"/>
</dbReference>
<dbReference type="SUPFAM" id="SSF53098">
    <property type="entry name" value="Ribonuclease H-like"/>
    <property type="match status" value="1"/>
</dbReference>
<dbReference type="InterPro" id="IPR036397">
    <property type="entry name" value="RNaseH_sf"/>
</dbReference>
<dbReference type="GO" id="GO:0004523">
    <property type="term" value="F:RNA-DNA hybrid ribonuclease activity"/>
    <property type="evidence" value="ECO:0007669"/>
    <property type="project" value="UniProtKB-EC"/>
</dbReference>
<feature type="binding site" evidence="12">
    <location>
        <position position="47"/>
    </location>
    <ligand>
        <name>a divalent metal cation</name>
        <dbReference type="ChEBI" id="CHEBI:60240"/>
    </ligand>
</feature>
<keyword evidence="9 12" id="KW-0255">Endonuclease</keyword>
<dbReference type="PANTHER" id="PTHR10954:SF18">
    <property type="entry name" value="RIBONUCLEASE HII"/>
    <property type="match status" value="1"/>
</dbReference>
<evidence type="ECO:0000256" key="13">
    <source>
        <dbReference type="RuleBase" id="RU003515"/>
    </source>
</evidence>
<evidence type="ECO:0000256" key="14">
    <source>
        <dbReference type="SAM" id="MobiDB-lite"/>
    </source>
</evidence>
<comment type="subcellular location">
    <subcellularLocation>
        <location evidence="4">Cytoplasm</location>
    </subcellularLocation>
</comment>
<protein>
    <recommendedName>
        <fullName evidence="13">Ribonuclease</fullName>
        <ecNumber evidence="13">3.1.26.4</ecNumber>
    </recommendedName>
</protein>
<gene>
    <name evidence="16" type="ORF">KG103_07450</name>
</gene>
<dbReference type="EMBL" id="CP074405">
    <property type="protein sequence ID" value="QVI63668.1"/>
    <property type="molecule type" value="Genomic_DNA"/>
</dbReference>
<dbReference type="InterPro" id="IPR001352">
    <property type="entry name" value="RNase_HII/HIII"/>
</dbReference>
<evidence type="ECO:0000256" key="9">
    <source>
        <dbReference type="ARBA" id="ARBA00022759"/>
    </source>
</evidence>
<dbReference type="InterPro" id="IPR024567">
    <property type="entry name" value="RNase_HII/HIII_dom"/>
</dbReference>
<comment type="function">
    <text evidence="3 13">Endonuclease that specifically degrades the RNA of RNA-DNA hybrids.</text>
</comment>
<dbReference type="PANTHER" id="PTHR10954">
    <property type="entry name" value="RIBONUCLEASE H2 SUBUNIT A"/>
    <property type="match status" value="1"/>
</dbReference>
<evidence type="ECO:0000256" key="6">
    <source>
        <dbReference type="ARBA" id="ARBA00022490"/>
    </source>
</evidence>
<evidence type="ECO:0000256" key="7">
    <source>
        <dbReference type="ARBA" id="ARBA00022722"/>
    </source>
</evidence>
<feature type="binding site" evidence="12">
    <location>
        <position position="143"/>
    </location>
    <ligand>
        <name>a divalent metal cation</name>
        <dbReference type="ChEBI" id="CHEBI:60240"/>
    </ligand>
</feature>
<evidence type="ECO:0000313" key="17">
    <source>
        <dbReference type="Proteomes" id="UP000677804"/>
    </source>
</evidence>
<keyword evidence="6" id="KW-0963">Cytoplasm</keyword>
<evidence type="ECO:0000256" key="11">
    <source>
        <dbReference type="ARBA" id="ARBA00023211"/>
    </source>
</evidence>
<sequence>MTSAGPETPARTPVRVARRAAARPTPHLRHERALLRTGLRLVAGMDEVGRGSLAGPVSVGVVVVDLSTRSAPRGVADSKLLTPAARRALLPALGRWGVARAVGHASPDEIDERGIVAALRLAGTRALRAVVDVVGPVDAVVLDGSHDWLTPPAPDLFGTQDDLFEPPRDLPVPLVHLKVKADRSCASVAAASVLAKCERDALMVRHAAAHPAYRWDENKGYASPEHLAALREHGPSPLHRRSWRLPGLQEPPVVTRGPGWEVGALLPDPGRAPGWRDDAAPVSPEGWASAAPDDEG</sequence>
<comment type="similarity">
    <text evidence="5 13">Belongs to the RNase HII family.</text>
</comment>
<keyword evidence="11" id="KW-0464">Manganese</keyword>
<accession>A0ABX8D8A6</accession>
<reference evidence="16 17" key="1">
    <citation type="submission" date="2021-05" db="EMBL/GenBank/DDBJ databases">
        <title>Novel species in genus Cellulomonas.</title>
        <authorList>
            <person name="Zhang G."/>
        </authorList>
    </citation>
    <scope>NUCLEOTIDE SEQUENCE [LARGE SCALE GENOMIC DNA]</scope>
    <source>
        <strain evidence="17">zg-ZUI222</strain>
    </source>
</reference>
<evidence type="ECO:0000256" key="5">
    <source>
        <dbReference type="ARBA" id="ARBA00007383"/>
    </source>
</evidence>
<organism evidence="16 17">
    <name type="scientific">Cellulomonas wangleii</name>
    <dbReference type="NCBI Taxonomy" id="2816956"/>
    <lineage>
        <taxon>Bacteria</taxon>
        <taxon>Bacillati</taxon>
        <taxon>Actinomycetota</taxon>
        <taxon>Actinomycetes</taxon>
        <taxon>Micrococcales</taxon>
        <taxon>Cellulomonadaceae</taxon>
        <taxon>Cellulomonas</taxon>
    </lineage>
</organism>
<keyword evidence="8 12" id="KW-0479">Metal-binding</keyword>
<proteinExistence type="inferred from homology"/>
<dbReference type="NCBIfam" id="NF000595">
    <property type="entry name" value="PRK00015.1-3"/>
    <property type="match status" value="1"/>
</dbReference>
<dbReference type="InterPro" id="IPR022898">
    <property type="entry name" value="RNase_HII"/>
</dbReference>
<comment type="catalytic activity">
    <reaction evidence="1 12 13">
        <text>Endonucleolytic cleavage to 5'-phosphomonoester.</text>
        <dbReference type="EC" id="3.1.26.4"/>
    </reaction>
</comment>
<dbReference type="PROSITE" id="PS51975">
    <property type="entry name" value="RNASE_H_2"/>
    <property type="match status" value="1"/>
</dbReference>
<dbReference type="Gene3D" id="3.30.420.10">
    <property type="entry name" value="Ribonuclease H-like superfamily/Ribonuclease H"/>
    <property type="match status" value="1"/>
</dbReference>
<keyword evidence="7 12" id="KW-0540">Nuclease</keyword>
<comment type="cofactor">
    <cofactor evidence="2">
        <name>Mg(2+)</name>
        <dbReference type="ChEBI" id="CHEBI:18420"/>
    </cofactor>
</comment>
<feature type="domain" description="RNase H type-2" evidence="15">
    <location>
        <begin position="40"/>
        <end position="254"/>
    </location>
</feature>
<evidence type="ECO:0000256" key="10">
    <source>
        <dbReference type="ARBA" id="ARBA00022801"/>
    </source>
</evidence>
<dbReference type="InterPro" id="IPR012337">
    <property type="entry name" value="RNaseH-like_sf"/>
</dbReference>
<dbReference type="EC" id="3.1.26.4" evidence="13"/>
<feature type="region of interest" description="Disordered" evidence="14">
    <location>
        <begin position="1"/>
        <end position="27"/>
    </location>
</feature>
<feature type="binding site" evidence="12">
    <location>
        <position position="46"/>
    </location>
    <ligand>
        <name>a divalent metal cation</name>
        <dbReference type="ChEBI" id="CHEBI:60240"/>
    </ligand>
</feature>
<dbReference type="Proteomes" id="UP000677804">
    <property type="component" value="Chromosome"/>
</dbReference>
<keyword evidence="17" id="KW-1185">Reference proteome</keyword>
<evidence type="ECO:0000256" key="3">
    <source>
        <dbReference type="ARBA" id="ARBA00004065"/>
    </source>
</evidence>
<keyword evidence="10 12" id="KW-0378">Hydrolase</keyword>